<comment type="subcellular location">
    <subcellularLocation>
        <location evidence="1">Nucleus</location>
    </subcellularLocation>
</comment>
<dbReference type="InterPro" id="IPR009880">
    <property type="entry name" value="Glyoxal_oxidase_N"/>
</dbReference>
<gene>
    <name evidence="11" type="ORF">M404DRAFT_13249</name>
</gene>
<dbReference type="GO" id="GO:0005672">
    <property type="term" value="C:transcription factor TFIIA complex"/>
    <property type="evidence" value="ECO:0007669"/>
    <property type="project" value="InterPro"/>
</dbReference>
<dbReference type="InterPro" id="IPR037293">
    <property type="entry name" value="Gal_Oxidase_central_sf"/>
</dbReference>
<dbReference type="Pfam" id="PF02751">
    <property type="entry name" value="TFIIA_gamma_C"/>
    <property type="match status" value="1"/>
</dbReference>
<feature type="compositionally biased region" description="Low complexity" evidence="5">
    <location>
        <begin position="622"/>
        <end position="640"/>
    </location>
</feature>
<dbReference type="InterPro" id="IPR014756">
    <property type="entry name" value="Ig_E-set"/>
</dbReference>
<feature type="domain" description="Galactose oxidase-like Early set" evidence="10">
    <location>
        <begin position="490"/>
        <end position="598"/>
    </location>
</feature>
<evidence type="ECO:0000256" key="1">
    <source>
        <dbReference type="ARBA" id="ARBA00004123"/>
    </source>
</evidence>
<feature type="region of interest" description="Disordered" evidence="5">
    <location>
        <begin position="337"/>
        <end position="356"/>
    </location>
</feature>
<dbReference type="Proteomes" id="UP000054217">
    <property type="component" value="Unassembled WGS sequence"/>
</dbReference>
<dbReference type="Gene3D" id="2.30.18.10">
    <property type="entry name" value="Transcription factor IIA (TFIIA), beta-barrel domain"/>
    <property type="match status" value="1"/>
</dbReference>
<dbReference type="InParanoid" id="A0A0C3PD14"/>
<reference evidence="11 12" key="1">
    <citation type="submission" date="2014-04" db="EMBL/GenBank/DDBJ databases">
        <authorList>
            <consortium name="DOE Joint Genome Institute"/>
            <person name="Kuo A."/>
            <person name="Kohler A."/>
            <person name="Costa M.D."/>
            <person name="Nagy L.G."/>
            <person name="Floudas D."/>
            <person name="Copeland A."/>
            <person name="Barry K.W."/>
            <person name="Cichocki N."/>
            <person name="Veneault-Fourrey C."/>
            <person name="LaButti K."/>
            <person name="Lindquist E.A."/>
            <person name="Lipzen A."/>
            <person name="Lundell T."/>
            <person name="Morin E."/>
            <person name="Murat C."/>
            <person name="Sun H."/>
            <person name="Tunlid A."/>
            <person name="Henrissat B."/>
            <person name="Grigoriev I.V."/>
            <person name="Hibbett D.S."/>
            <person name="Martin F."/>
            <person name="Nordberg H.P."/>
            <person name="Cantor M.N."/>
            <person name="Hua S.X."/>
        </authorList>
    </citation>
    <scope>NUCLEOTIDE SEQUENCE [LARGE SCALE GENOMIC DNA]</scope>
    <source>
        <strain evidence="11 12">Marx 270</strain>
    </source>
</reference>
<dbReference type="Pfam" id="PF09118">
    <property type="entry name" value="GO-like_E_set"/>
    <property type="match status" value="1"/>
</dbReference>
<dbReference type="CDD" id="cd02851">
    <property type="entry name" value="E_set_GO_C"/>
    <property type="match status" value="1"/>
</dbReference>
<keyword evidence="4" id="KW-0539">Nucleus</keyword>
<organism evidence="11 12">
    <name type="scientific">Pisolithus tinctorius Marx 270</name>
    <dbReference type="NCBI Taxonomy" id="870435"/>
    <lineage>
        <taxon>Eukaryota</taxon>
        <taxon>Fungi</taxon>
        <taxon>Dikarya</taxon>
        <taxon>Basidiomycota</taxon>
        <taxon>Agaricomycotina</taxon>
        <taxon>Agaricomycetes</taxon>
        <taxon>Agaricomycetidae</taxon>
        <taxon>Boletales</taxon>
        <taxon>Sclerodermatineae</taxon>
        <taxon>Pisolithaceae</taxon>
        <taxon>Pisolithus</taxon>
    </lineage>
</organism>
<keyword evidence="12" id="KW-1185">Reference proteome</keyword>
<feature type="region of interest" description="Disordered" evidence="5">
    <location>
        <begin position="608"/>
        <end position="640"/>
    </location>
</feature>
<dbReference type="SUPFAM" id="SSF50784">
    <property type="entry name" value="Transcription factor IIA (TFIIA), beta-barrel domain"/>
    <property type="match status" value="1"/>
</dbReference>
<dbReference type="PANTHER" id="PTHR32208">
    <property type="entry name" value="SECRETED PROTEIN-RELATED"/>
    <property type="match status" value="1"/>
</dbReference>
<dbReference type="InterPro" id="IPR009088">
    <property type="entry name" value="TFIIA_b-brl"/>
</dbReference>
<keyword evidence="3" id="KW-0804">Transcription</keyword>
<evidence type="ECO:0000256" key="5">
    <source>
        <dbReference type="SAM" id="MobiDB-lite"/>
    </source>
</evidence>
<dbReference type="HOGENOM" id="CLU_009630_3_0_1"/>
<dbReference type="InterPro" id="IPR011043">
    <property type="entry name" value="Gal_Oxase/kelch_b-propeller"/>
</dbReference>
<evidence type="ECO:0000256" key="3">
    <source>
        <dbReference type="ARBA" id="ARBA00023163"/>
    </source>
</evidence>
<dbReference type="OrthoDB" id="2019572at2759"/>
<evidence type="ECO:0000256" key="6">
    <source>
        <dbReference type="SAM" id="Phobius"/>
    </source>
</evidence>
<evidence type="ECO:0000259" key="10">
    <source>
        <dbReference type="Pfam" id="PF09118"/>
    </source>
</evidence>
<evidence type="ECO:0000313" key="11">
    <source>
        <dbReference type="EMBL" id="KIO11665.1"/>
    </source>
</evidence>
<evidence type="ECO:0000313" key="12">
    <source>
        <dbReference type="Proteomes" id="UP000054217"/>
    </source>
</evidence>
<evidence type="ECO:0000256" key="7">
    <source>
        <dbReference type="SAM" id="SignalP"/>
    </source>
</evidence>
<evidence type="ECO:0000259" key="8">
    <source>
        <dbReference type="Pfam" id="PF02751"/>
    </source>
</evidence>
<dbReference type="SUPFAM" id="SSF81296">
    <property type="entry name" value="E set domains"/>
    <property type="match status" value="1"/>
</dbReference>
<feature type="chain" id="PRO_5002167867" evidence="7">
    <location>
        <begin position="22"/>
        <end position="793"/>
    </location>
</feature>
<feature type="domain" description="Glyoxal oxidase N-terminal" evidence="9">
    <location>
        <begin position="128"/>
        <end position="484"/>
    </location>
</feature>
<keyword evidence="6" id="KW-0812">Transmembrane</keyword>
<dbReference type="CDD" id="cd10014">
    <property type="entry name" value="TFIIA_gamma_C"/>
    <property type="match status" value="1"/>
</dbReference>
<keyword evidence="6" id="KW-1133">Transmembrane helix</keyword>
<protein>
    <submittedName>
        <fullName evidence="11">Glyoxal oxidase</fullName>
    </submittedName>
</protein>
<reference evidence="12" key="2">
    <citation type="submission" date="2015-01" db="EMBL/GenBank/DDBJ databases">
        <title>Evolutionary Origins and Diversification of the Mycorrhizal Mutualists.</title>
        <authorList>
            <consortium name="DOE Joint Genome Institute"/>
            <consortium name="Mycorrhizal Genomics Consortium"/>
            <person name="Kohler A."/>
            <person name="Kuo A."/>
            <person name="Nagy L.G."/>
            <person name="Floudas D."/>
            <person name="Copeland A."/>
            <person name="Barry K.W."/>
            <person name="Cichocki N."/>
            <person name="Veneault-Fourrey C."/>
            <person name="LaButti K."/>
            <person name="Lindquist E.A."/>
            <person name="Lipzen A."/>
            <person name="Lundell T."/>
            <person name="Morin E."/>
            <person name="Murat C."/>
            <person name="Riley R."/>
            <person name="Ohm R."/>
            <person name="Sun H."/>
            <person name="Tunlid A."/>
            <person name="Henrissat B."/>
            <person name="Grigoriev I.V."/>
            <person name="Hibbett D.S."/>
            <person name="Martin F."/>
        </authorList>
    </citation>
    <scope>NUCLEOTIDE SEQUENCE [LARGE SCALE GENOMIC DNA]</scope>
    <source>
        <strain evidence="12">Marx 270</strain>
    </source>
</reference>
<dbReference type="AlphaFoldDB" id="A0A0C3PD14"/>
<feature type="domain" description="Transcription initiation factor IIA gamma subunit C-terminal" evidence="8">
    <location>
        <begin position="743"/>
        <end position="783"/>
    </location>
</feature>
<accession>A0A0C3PD14</accession>
<dbReference type="InterPro" id="IPR015202">
    <property type="entry name" value="GO-like_E_set"/>
</dbReference>
<evidence type="ECO:0000256" key="4">
    <source>
        <dbReference type="ARBA" id="ARBA00023242"/>
    </source>
</evidence>
<sequence>MLPSLPWLAFGVASSSNLVSAQTAGSISQVGSSLVSAMMMFLGNEEKVYILDKAEGNSAQINGHPAWGAAWDINGHTATLMDVYTNTFCASGMHLPNGSYATFGGNGAVGPGGNIGSVLNNAGSGAYDATYGDYDGGNAIRILNPCTNADDWSSSQCQWFDNATVLAMQKRRWYSACEPLGDGTIALIGGFVNGGYINRNTPNTDPAYEGGAAEPTYEFFPSRGNATEMQFMVSTSGLNSYAHTYLMPSGKMLVQANISTMLWDPDTNTETPLPGMPGNVVRVYPASGAVAMLPLTPANNWTPTILFCGGSDMPDTYWGNYSYPYYNTWDYPASKDCQRLTPEPQDGSSPAYQQDDDMLEGRTMGQFIALPDGTMLVVNGGMNGTAGYAQATGMTPNFNDMPYGESLAAGPVGTPAIYNPNMPSGSRWSNAGLGNSNIARLYHSSAMLLPDASVMIAGSNPNIDVNLTTIFPTTYTVEVFYPPYFSAPVRPQPTGVPTQLSYGGAYFNITVPSTSYSGSANAAAANTTVVLSRGGFTTHAMNMGQRHLQLNNTYTVNSDGSYVLHVAQAPPNPNIFQPGPALLFVVVNGIPSNGTMVIVGSGNIETQPTSAVSDLPPNVLNDAAQGKGSSDSSQSSSSKPSTGVIVGAIVGAIAVIGVVGAAFGIYMARRRRAASRQHPAAAYAMGTTRSGYMGSGVAGADYTRHSDSSAFVPLQQDNPSMAWNASSVSLQYRDDFGGRPSDGHLHTYRLCDDVWTFIVQDPVFKMESNEMVSARRIKIVACKNGDAIEAGKK</sequence>
<dbReference type="PANTHER" id="PTHR32208:SF21">
    <property type="entry name" value="LOW QUALITY PROTEIN: ALDEHYDE OXIDASE GLOX-LIKE"/>
    <property type="match status" value="1"/>
</dbReference>
<dbReference type="Pfam" id="PF07250">
    <property type="entry name" value="Glyoxal_oxid_N"/>
    <property type="match status" value="1"/>
</dbReference>
<dbReference type="SUPFAM" id="SSF50965">
    <property type="entry name" value="Galactose oxidase, central domain"/>
    <property type="match status" value="1"/>
</dbReference>
<dbReference type="STRING" id="870435.A0A0C3PD14"/>
<feature type="signal peptide" evidence="7">
    <location>
        <begin position="1"/>
        <end position="21"/>
    </location>
</feature>
<dbReference type="GO" id="GO:0006367">
    <property type="term" value="P:transcription initiation at RNA polymerase II promoter"/>
    <property type="evidence" value="ECO:0007669"/>
    <property type="project" value="InterPro"/>
</dbReference>
<proteinExistence type="predicted"/>
<evidence type="ECO:0000259" key="9">
    <source>
        <dbReference type="Pfam" id="PF07250"/>
    </source>
</evidence>
<evidence type="ECO:0000256" key="2">
    <source>
        <dbReference type="ARBA" id="ARBA00022729"/>
    </source>
</evidence>
<dbReference type="Gene3D" id="2.60.40.10">
    <property type="entry name" value="Immunoglobulins"/>
    <property type="match status" value="1"/>
</dbReference>
<dbReference type="InterPro" id="IPR013783">
    <property type="entry name" value="Ig-like_fold"/>
</dbReference>
<dbReference type="EMBL" id="KN831949">
    <property type="protein sequence ID" value="KIO11665.1"/>
    <property type="molecule type" value="Genomic_DNA"/>
</dbReference>
<dbReference type="InterPro" id="IPR015871">
    <property type="entry name" value="TFIIA_gsu_C"/>
</dbReference>
<feature type="transmembrane region" description="Helical" evidence="6">
    <location>
        <begin position="644"/>
        <end position="668"/>
    </location>
</feature>
<keyword evidence="2 7" id="KW-0732">Signal</keyword>
<keyword evidence="6" id="KW-0472">Membrane</keyword>
<name>A0A0C3PD14_PISTI</name>
<dbReference type="Gene3D" id="2.130.10.80">
    <property type="entry name" value="Galactose oxidase/kelch, beta-propeller"/>
    <property type="match status" value="1"/>
</dbReference>